<gene>
    <name evidence="1" type="ORF">BJY16_008616</name>
</gene>
<dbReference type="Proteomes" id="UP000546162">
    <property type="component" value="Unassembled WGS sequence"/>
</dbReference>
<organism evidence="1 2">
    <name type="scientific">Actinoplanes octamycinicus</name>
    <dbReference type="NCBI Taxonomy" id="135948"/>
    <lineage>
        <taxon>Bacteria</taxon>
        <taxon>Bacillati</taxon>
        <taxon>Actinomycetota</taxon>
        <taxon>Actinomycetes</taxon>
        <taxon>Micromonosporales</taxon>
        <taxon>Micromonosporaceae</taxon>
        <taxon>Actinoplanes</taxon>
    </lineage>
</organism>
<proteinExistence type="predicted"/>
<evidence type="ECO:0000313" key="1">
    <source>
        <dbReference type="EMBL" id="MBB4745157.1"/>
    </source>
</evidence>
<dbReference type="AlphaFoldDB" id="A0A7W7MCH2"/>
<reference evidence="1 2" key="1">
    <citation type="submission" date="2020-08" db="EMBL/GenBank/DDBJ databases">
        <title>Sequencing the genomes of 1000 actinobacteria strains.</title>
        <authorList>
            <person name="Klenk H.-P."/>
        </authorList>
    </citation>
    <scope>NUCLEOTIDE SEQUENCE [LARGE SCALE GENOMIC DNA]</scope>
    <source>
        <strain evidence="1 2">DSM 45809</strain>
    </source>
</reference>
<comment type="caution">
    <text evidence="1">The sequence shown here is derived from an EMBL/GenBank/DDBJ whole genome shotgun (WGS) entry which is preliminary data.</text>
</comment>
<dbReference type="EMBL" id="JACHNB010000001">
    <property type="protein sequence ID" value="MBB4745157.1"/>
    <property type="molecule type" value="Genomic_DNA"/>
</dbReference>
<keyword evidence="2" id="KW-1185">Reference proteome</keyword>
<accession>A0A7W7MCH2</accession>
<evidence type="ECO:0000313" key="2">
    <source>
        <dbReference type="Proteomes" id="UP000546162"/>
    </source>
</evidence>
<sequence length="37" mass="3935">MIRRATPREQLTTRGAARAVAGQERLLTRVPVAGSGS</sequence>
<protein>
    <submittedName>
        <fullName evidence="1">Uncharacterized protein</fullName>
    </submittedName>
</protein>
<name>A0A7W7MCH2_9ACTN</name>